<evidence type="ECO:0000313" key="1">
    <source>
        <dbReference type="WBParaSite" id="ACOC_0001017701-mRNA-1"/>
    </source>
</evidence>
<dbReference type="PANTHER" id="PTHR13248">
    <property type="entry name" value="TRANSCRIPTION ELONGATION FACTOR B POLYPEPTIDE 2"/>
    <property type="match status" value="1"/>
</dbReference>
<dbReference type="InterPro" id="IPR039049">
    <property type="entry name" value="ELOB"/>
</dbReference>
<dbReference type="GO" id="GO:0006368">
    <property type="term" value="P:transcription elongation by RNA polymerase II"/>
    <property type="evidence" value="ECO:0007669"/>
    <property type="project" value="InterPro"/>
</dbReference>
<sequence length="131" mass="14727">LWIYSIVIEALLCSLRFEVHELFFEIVREKQHVFCDAKDSAPVLELKKIVEGIPVNDQILVRLIDDNVNNFQPLDNKKTLAESGFNVNNAKAQSPAVVALMFKGESAPIIDELSTPPPIPDAMRNETHSQE</sequence>
<dbReference type="PANTHER" id="PTHR13248:SF4">
    <property type="entry name" value="ELONGIN B"/>
    <property type="match status" value="1"/>
</dbReference>
<dbReference type="AlphaFoldDB" id="A0A0R3PVT6"/>
<accession>A0A0R3PVT6</accession>
<dbReference type="InterPro" id="IPR029071">
    <property type="entry name" value="Ubiquitin-like_domsf"/>
</dbReference>
<organism evidence="1">
    <name type="scientific">Angiostrongylus costaricensis</name>
    <name type="common">Nematode worm</name>
    <dbReference type="NCBI Taxonomy" id="334426"/>
    <lineage>
        <taxon>Eukaryota</taxon>
        <taxon>Metazoa</taxon>
        <taxon>Ecdysozoa</taxon>
        <taxon>Nematoda</taxon>
        <taxon>Chromadorea</taxon>
        <taxon>Rhabditida</taxon>
        <taxon>Rhabditina</taxon>
        <taxon>Rhabditomorpha</taxon>
        <taxon>Strongyloidea</taxon>
        <taxon>Metastrongylidae</taxon>
        <taxon>Angiostrongylus</taxon>
    </lineage>
</organism>
<dbReference type="GO" id="GO:0030891">
    <property type="term" value="C:VCB complex"/>
    <property type="evidence" value="ECO:0007669"/>
    <property type="project" value="InterPro"/>
</dbReference>
<dbReference type="GO" id="GO:0070449">
    <property type="term" value="C:elongin complex"/>
    <property type="evidence" value="ECO:0007669"/>
    <property type="project" value="InterPro"/>
</dbReference>
<dbReference type="WBParaSite" id="ACOC_0001017701-mRNA-1">
    <property type="protein sequence ID" value="ACOC_0001017701-mRNA-1"/>
    <property type="gene ID" value="ACOC_0001017701"/>
</dbReference>
<dbReference type="SUPFAM" id="SSF54236">
    <property type="entry name" value="Ubiquitin-like"/>
    <property type="match status" value="1"/>
</dbReference>
<reference evidence="1" key="1">
    <citation type="submission" date="2017-02" db="UniProtKB">
        <authorList>
            <consortium name="WormBaseParasite"/>
        </authorList>
    </citation>
    <scope>IDENTIFICATION</scope>
</reference>
<protein>
    <submittedName>
        <fullName evidence="1">Ubiquitin-like domain-containing protein</fullName>
    </submittedName>
</protein>
<dbReference type="OMA" id="EDQMLFK"/>
<proteinExistence type="predicted"/>
<dbReference type="Gene3D" id="3.10.20.90">
    <property type="entry name" value="Phosphatidylinositol 3-kinase Catalytic Subunit, Chain A, domain 1"/>
    <property type="match status" value="1"/>
</dbReference>
<name>A0A0R3PVT6_ANGCS</name>